<dbReference type="AlphaFoldDB" id="A0A419V4V1"/>
<sequence>MDLSTIKEKVKEGAQGKMTITLTEEMLLKLMNVKKIDNVKITNVTVEKRKLRIDGTVTKMHIPIHFNVQLRPAYTIDRSIFFKIKKIRPINGKWLRKKIFHQPPMMTMKGKVVGFHLDSVKQLQYIPVGQFDSYYFENRKVHIKLKL</sequence>
<dbReference type="OrthoDB" id="2852236at2"/>
<dbReference type="RefSeq" id="WP_120193028.1">
    <property type="nucleotide sequence ID" value="NZ_RAPK01000008.1"/>
</dbReference>
<evidence type="ECO:0000313" key="1">
    <source>
        <dbReference type="EMBL" id="RKD73540.1"/>
    </source>
</evidence>
<comment type="caution">
    <text evidence="1">The sequence shown here is derived from an EMBL/GenBank/DDBJ whole genome shotgun (WGS) entry which is preliminary data.</text>
</comment>
<reference evidence="1 2" key="1">
    <citation type="submission" date="2018-09" db="EMBL/GenBank/DDBJ databases">
        <title>Genomic Encyclopedia of Archaeal and Bacterial Type Strains, Phase II (KMG-II): from individual species to whole genera.</title>
        <authorList>
            <person name="Goeker M."/>
        </authorList>
    </citation>
    <scope>NUCLEOTIDE SEQUENCE [LARGE SCALE GENOMIC DNA]</scope>
    <source>
        <strain evidence="1 2">DSM 17008</strain>
    </source>
</reference>
<dbReference type="EMBL" id="RAPK01000008">
    <property type="protein sequence ID" value="RKD73540.1"/>
    <property type="molecule type" value="Genomic_DNA"/>
</dbReference>
<proteinExistence type="predicted"/>
<name>A0A419V4V1_9BACL</name>
<dbReference type="Proteomes" id="UP000285120">
    <property type="component" value="Unassembled WGS sequence"/>
</dbReference>
<gene>
    <name evidence="1" type="ORF">ATL39_1836</name>
</gene>
<evidence type="ECO:0000313" key="2">
    <source>
        <dbReference type="Proteomes" id="UP000285120"/>
    </source>
</evidence>
<organism evidence="1 2">
    <name type="scientific">Sinobaca qinghaiensis</name>
    <dbReference type="NCBI Taxonomy" id="342944"/>
    <lineage>
        <taxon>Bacteria</taxon>
        <taxon>Bacillati</taxon>
        <taxon>Bacillota</taxon>
        <taxon>Bacilli</taxon>
        <taxon>Bacillales</taxon>
        <taxon>Sporolactobacillaceae</taxon>
        <taxon>Sinobaca</taxon>
    </lineage>
</organism>
<keyword evidence="2" id="KW-1185">Reference proteome</keyword>
<protein>
    <submittedName>
        <fullName evidence="1">Uncharacterized protein</fullName>
    </submittedName>
</protein>
<accession>A0A419V4V1</accession>